<protein>
    <submittedName>
        <fullName evidence="1">Uncharacterized protein</fullName>
    </submittedName>
</protein>
<evidence type="ECO:0000313" key="2">
    <source>
        <dbReference type="Proteomes" id="UP000276215"/>
    </source>
</evidence>
<organism evidence="1 2">
    <name type="scientific">Choiromyces venosus 120613-1</name>
    <dbReference type="NCBI Taxonomy" id="1336337"/>
    <lineage>
        <taxon>Eukaryota</taxon>
        <taxon>Fungi</taxon>
        <taxon>Dikarya</taxon>
        <taxon>Ascomycota</taxon>
        <taxon>Pezizomycotina</taxon>
        <taxon>Pezizomycetes</taxon>
        <taxon>Pezizales</taxon>
        <taxon>Tuberaceae</taxon>
        <taxon>Choiromyces</taxon>
    </lineage>
</organism>
<dbReference type="EMBL" id="ML120559">
    <property type="protein sequence ID" value="RPA89726.1"/>
    <property type="molecule type" value="Genomic_DNA"/>
</dbReference>
<reference evidence="1 2" key="1">
    <citation type="journal article" date="2018" name="Nat. Ecol. Evol.">
        <title>Pezizomycetes genomes reveal the molecular basis of ectomycorrhizal truffle lifestyle.</title>
        <authorList>
            <person name="Murat C."/>
            <person name="Payen T."/>
            <person name="Noel B."/>
            <person name="Kuo A."/>
            <person name="Morin E."/>
            <person name="Chen J."/>
            <person name="Kohler A."/>
            <person name="Krizsan K."/>
            <person name="Balestrini R."/>
            <person name="Da Silva C."/>
            <person name="Montanini B."/>
            <person name="Hainaut M."/>
            <person name="Levati E."/>
            <person name="Barry K.W."/>
            <person name="Belfiori B."/>
            <person name="Cichocki N."/>
            <person name="Clum A."/>
            <person name="Dockter R.B."/>
            <person name="Fauchery L."/>
            <person name="Guy J."/>
            <person name="Iotti M."/>
            <person name="Le Tacon F."/>
            <person name="Lindquist E.A."/>
            <person name="Lipzen A."/>
            <person name="Malagnac F."/>
            <person name="Mello A."/>
            <person name="Molinier V."/>
            <person name="Miyauchi S."/>
            <person name="Poulain J."/>
            <person name="Riccioni C."/>
            <person name="Rubini A."/>
            <person name="Sitrit Y."/>
            <person name="Splivallo R."/>
            <person name="Traeger S."/>
            <person name="Wang M."/>
            <person name="Zifcakova L."/>
            <person name="Wipf D."/>
            <person name="Zambonelli A."/>
            <person name="Paolocci F."/>
            <person name="Nowrousian M."/>
            <person name="Ottonello S."/>
            <person name="Baldrian P."/>
            <person name="Spatafora J.W."/>
            <person name="Henrissat B."/>
            <person name="Nagy L.G."/>
            <person name="Aury J.M."/>
            <person name="Wincker P."/>
            <person name="Grigoriev I.V."/>
            <person name="Bonfante P."/>
            <person name="Martin F.M."/>
        </authorList>
    </citation>
    <scope>NUCLEOTIDE SEQUENCE [LARGE SCALE GENOMIC DNA]</scope>
    <source>
        <strain evidence="1 2">120613-1</strain>
    </source>
</reference>
<dbReference type="AlphaFoldDB" id="A0A3N4IV59"/>
<gene>
    <name evidence="1" type="ORF">L873DRAFT_1795928</name>
</gene>
<name>A0A3N4IV59_9PEZI</name>
<proteinExistence type="predicted"/>
<sequence length="133" mass="15127">MIVREFHEHEEQLSDFGSAKDPFHRGRLSTLVTQCIGVKETRGEMEFWPIQEYTARLYKTLLTLDLHDPGKNSMSFADKNTTCHLKPLDGGPCITSIAFSLTALGVEEIPSTYHGKLSYQKTTHIQKVWDLES</sequence>
<dbReference type="Proteomes" id="UP000276215">
    <property type="component" value="Unassembled WGS sequence"/>
</dbReference>
<accession>A0A3N4IV59</accession>
<keyword evidence="2" id="KW-1185">Reference proteome</keyword>
<evidence type="ECO:0000313" key="1">
    <source>
        <dbReference type="EMBL" id="RPA89726.1"/>
    </source>
</evidence>